<keyword evidence="3" id="KW-1003">Cell membrane</keyword>
<feature type="region of interest" description="Disordered" evidence="7">
    <location>
        <begin position="1"/>
        <end position="122"/>
    </location>
</feature>
<comment type="caution">
    <text evidence="9">The sequence shown here is derived from an EMBL/GenBank/DDBJ whole genome shotgun (WGS) entry which is preliminary data.</text>
</comment>
<feature type="transmembrane region" description="Helical" evidence="8">
    <location>
        <begin position="541"/>
        <end position="562"/>
    </location>
</feature>
<feature type="transmembrane region" description="Helical" evidence="8">
    <location>
        <begin position="364"/>
        <end position="383"/>
    </location>
</feature>
<dbReference type="Pfam" id="PF13440">
    <property type="entry name" value="Polysacc_synt_3"/>
    <property type="match status" value="1"/>
</dbReference>
<feature type="transmembrane region" description="Helical" evidence="8">
    <location>
        <begin position="337"/>
        <end position="358"/>
    </location>
</feature>
<dbReference type="EMBL" id="PYYB01000004">
    <property type="protein sequence ID" value="PTL54831.1"/>
    <property type="molecule type" value="Genomic_DNA"/>
</dbReference>
<keyword evidence="10" id="KW-1185">Reference proteome</keyword>
<feature type="transmembrane region" description="Helical" evidence="8">
    <location>
        <begin position="568"/>
        <end position="590"/>
    </location>
</feature>
<sequence length="605" mass="64518">MDVRGGPRPLLARRPGRGPDPLRARRGGRAPRRRVDHAGVGRRASAAQPARGARLVAPPSRAGAHRRVVGAGGRRGRRAVRRAHRRGAPGPGRVRLAARPRPRAPGRPSRGPSGGLVSSPGSQRFDLRGRSLRVVAARGTLVNSVFLVALAALGLLRGVILARFLEPDDYGIWGVLIISLGTLLWLKQVGIGDKYIQQDDPDQQLAFQKAFTLELAFTALFTLVLAGAIPVIAVTFAPSEIVLPGYVLLCVMPALVLQAPLWIYYRRLEFLKQRLLQAVDPLVSFVVAIALAIAGAGYWALVLAVVAGGWASAIVSVRSCPYPLRLRYDRGTLRSYASFSIPLLLASGSAIVIAQGTITATTAHLGIAAAGVVTLAASISQFADRVDQIVSGTLYPAICAVADRTEVLQEVFTKANRIALLWAAPFGLGLAVFAGDLVHFVLGQDRWGDAIPVLEAFGVAAAVNHLGFNWDSILRARDDTRPMAVAAGLTLVAFLVVTLPLILLEGLEGLAVGFLVQTVVVVLARFWFLRRIFPAFRTLAHCVRAFAPALVATAVTLGLRLLDGASARGLVTIAELATFVAATAVATVALERDLVREARGYLRRD</sequence>
<feature type="compositionally biased region" description="Low complexity" evidence="7">
    <location>
        <begin position="106"/>
        <end position="121"/>
    </location>
</feature>
<keyword evidence="5 8" id="KW-1133">Transmembrane helix</keyword>
<dbReference type="InterPro" id="IPR050833">
    <property type="entry name" value="Poly_Biosynth_Transport"/>
</dbReference>
<organism evidence="9 10">
    <name type="scientific">Paraconexibacter algicola</name>
    <dbReference type="NCBI Taxonomy" id="2133960"/>
    <lineage>
        <taxon>Bacteria</taxon>
        <taxon>Bacillati</taxon>
        <taxon>Actinomycetota</taxon>
        <taxon>Thermoleophilia</taxon>
        <taxon>Solirubrobacterales</taxon>
        <taxon>Paraconexibacteraceae</taxon>
        <taxon>Paraconexibacter</taxon>
    </lineage>
</organism>
<dbReference type="PANTHER" id="PTHR30250">
    <property type="entry name" value="PST FAMILY PREDICTED COLANIC ACID TRANSPORTER"/>
    <property type="match status" value="1"/>
</dbReference>
<evidence type="ECO:0000313" key="10">
    <source>
        <dbReference type="Proteomes" id="UP000240739"/>
    </source>
</evidence>
<evidence type="ECO:0000256" key="3">
    <source>
        <dbReference type="ARBA" id="ARBA00022475"/>
    </source>
</evidence>
<accession>A0A2T4UCD5</accession>
<feature type="transmembrane region" description="Helical" evidence="8">
    <location>
        <begin position="450"/>
        <end position="470"/>
    </location>
</feature>
<feature type="compositionally biased region" description="Basic residues" evidence="7">
    <location>
        <begin position="24"/>
        <end position="35"/>
    </location>
</feature>
<feature type="transmembrane region" description="Helical" evidence="8">
    <location>
        <begin position="482"/>
        <end position="504"/>
    </location>
</feature>
<reference evidence="9 10" key="1">
    <citation type="submission" date="2018-03" db="EMBL/GenBank/DDBJ databases">
        <title>Aquarubrobacter algicola gen. nov., sp. nov., a novel actinobacterium isolated from shallow eutrophic lake during the end of cyanobacterial harmful algal blooms.</title>
        <authorList>
            <person name="Chun S.J."/>
        </authorList>
    </citation>
    <scope>NUCLEOTIDE SEQUENCE [LARGE SCALE GENOMIC DNA]</scope>
    <source>
        <strain evidence="9 10">Seoho-28</strain>
    </source>
</reference>
<evidence type="ECO:0000256" key="8">
    <source>
        <dbReference type="SAM" id="Phobius"/>
    </source>
</evidence>
<comment type="subcellular location">
    <subcellularLocation>
        <location evidence="1">Cell membrane</location>
        <topology evidence="1">Multi-pass membrane protein</topology>
    </subcellularLocation>
</comment>
<evidence type="ECO:0008006" key="11">
    <source>
        <dbReference type="Google" id="ProtNLM"/>
    </source>
</evidence>
<evidence type="ECO:0000256" key="4">
    <source>
        <dbReference type="ARBA" id="ARBA00022692"/>
    </source>
</evidence>
<feature type="transmembrane region" description="Helical" evidence="8">
    <location>
        <begin position="418"/>
        <end position="438"/>
    </location>
</feature>
<evidence type="ECO:0000256" key="6">
    <source>
        <dbReference type="ARBA" id="ARBA00023136"/>
    </source>
</evidence>
<keyword evidence="6 8" id="KW-0472">Membrane</keyword>
<dbReference type="AlphaFoldDB" id="A0A2T4UCD5"/>
<dbReference type="Proteomes" id="UP000240739">
    <property type="component" value="Unassembled WGS sequence"/>
</dbReference>
<name>A0A2T4UCD5_9ACTN</name>
<feature type="transmembrane region" description="Helical" evidence="8">
    <location>
        <begin position="140"/>
        <end position="164"/>
    </location>
</feature>
<comment type="similarity">
    <text evidence="2">Belongs to the polysaccharide synthase family.</text>
</comment>
<proteinExistence type="inferred from homology"/>
<evidence type="ECO:0000313" key="9">
    <source>
        <dbReference type="EMBL" id="PTL54831.1"/>
    </source>
</evidence>
<feature type="transmembrane region" description="Helical" evidence="8">
    <location>
        <begin position="299"/>
        <end position="317"/>
    </location>
</feature>
<dbReference type="GO" id="GO:0005886">
    <property type="term" value="C:plasma membrane"/>
    <property type="evidence" value="ECO:0007669"/>
    <property type="project" value="UniProtKB-SubCell"/>
</dbReference>
<feature type="transmembrane region" description="Helical" evidence="8">
    <location>
        <begin position="215"/>
        <end position="237"/>
    </location>
</feature>
<feature type="compositionally biased region" description="Low complexity" evidence="7">
    <location>
        <begin position="1"/>
        <end position="13"/>
    </location>
</feature>
<dbReference type="PANTHER" id="PTHR30250:SF10">
    <property type="entry name" value="LIPOPOLYSACCHARIDE BIOSYNTHESIS PROTEIN WZXC"/>
    <property type="match status" value="1"/>
</dbReference>
<protein>
    <recommendedName>
        <fullName evidence="11">Lipopolysaccharide biosynthesis protein</fullName>
    </recommendedName>
</protein>
<feature type="transmembrane region" description="Helical" evidence="8">
    <location>
        <begin position="170"/>
        <end position="186"/>
    </location>
</feature>
<feature type="compositionally biased region" description="Basic residues" evidence="7">
    <location>
        <begin position="63"/>
        <end position="87"/>
    </location>
</feature>
<evidence type="ECO:0000256" key="7">
    <source>
        <dbReference type="SAM" id="MobiDB-lite"/>
    </source>
</evidence>
<feature type="transmembrane region" description="Helical" evidence="8">
    <location>
        <begin position="243"/>
        <end position="263"/>
    </location>
</feature>
<evidence type="ECO:0000256" key="2">
    <source>
        <dbReference type="ARBA" id="ARBA00007430"/>
    </source>
</evidence>
<evidence type="ECO:0000256" key="5">
    <source>
        <dbReference type="ARBA" id="ARBA00022989"/>
    </source>
</evidence>
<gene>
    <name evidence="9" type="ORF">C7Y72_19790</name>
</gene>
<feature type="transmembrane region" description="Helical" evidence="8">
    <location>
        <begin position="510"/>
        <end position="529"/>
    </location>
</feature>
<evidence type="ECO:0000256" key="1">
    <source>
        <dbReference type="ARBA" id="ARBA00004651"/>
    </source>
</evidence>
<keyword evidence="4 8" id="KW-0812">Transmembrane</keyword>